<dbReference type="GO" id="GO:0043565">
    <property type="term" value="F:sequence-specific DNA binding"/>
    <property type="evidence" value="ECO:0007669"/>
    <property type="project" value="InterPro"/>
</dbReference>
<dbReference type="InterPro" id="IPR046347">
    <property type="entry name" value="bZIP_sf"/>
</dbReference>
<evidence type="ECO:0000256" key="7">
    <source>
        <dbReference type="SAM" id="Coils"/>
    </source>
</evidence>
<dbReference type="EMBL" id="CP001323">
    <property type="protein sequence ID" value="ACO60732.1"/>
    <property type="molecule type" value="Genomic_DNA"/>
</dbReference>
<dbReference type="eggNOG" id="ENOG502QVYY">
    <property type="taxonomic scope" value="Eukaryota"/>
</dbReference>
<keyword evidence="3" id="KW-0805">Transcription regulation</keyword>
<dbReference type="SUPFAM" id="SSF57959">
    <property type="entry name" value="Leucine zipper domain"/>
    <property type="match status" value="1"/>
</dbReference>
<feature type="domain" description="BZIP" evidence="9">
    <location>
        <begin position="115"/>
        <end position="178"/>
    </location>
</feature>
<evidence type="ECO:0000256" key="2">
    <source>
        <dbReference type="ARBA" id="ARBA00007163"/>
    </source>
</evidence>
<dbReference type="AlphaFoldDB" id="C1E001"/>
<evidence type="ECO:0000256" key="4">
    <source>
        <dbReference type="ARBA" id="ARBA00023125"/>
    </source>
</evidence>
<proteinExistence type="inferred from homology"/>
<organism evidence="10 11">
    <name type="scientific">Micromonas commoda (strain RCC299 / NOUM17 / CCMP2709)</name>
    <name type="common">Picoplanktonic green alga</name>
    <dbReference type="NCBI Taxonomy" id="296587"/>
    <lineage>
        <taxon>Eukaryota</taxon>
        <taxon>Viridiplantae</taxon>
        <taxon>Chlorophyta</taxon>
        <taxon>Mamiellophyceae</taxon>
        <taxon>Mamiellales</taxon>
        <taxon>Mamiellaceae</taxon>
        <taxon>Micromonas</taxon>
    </lineage>
</organism>
<accession>C1E001</accession>
<dbReference type="PROSITE" id="PS50217">
    <property type="entry name" value="BZIP"/>
    <property type="match status" value="1"/>
</dbReference>
<dbReference type="GeneID" id="8241151"/>
<dbReference type="GO" id="GO:0005634">
    <property type="term" value="C:nucleus"/>
    <property type="evidence" value="ECO:0007669"/>
    <property type="project" value="UniProtKB-SubCell"/>
</dbReference>
<name>C1E001_MICCC</name>
<keyword evidence="4" id="KW-0238">DNA-binding</keyword>
<dbReference type="InterPro" id="IPR045314">
    <property type="entry name" value="bZIP_plant_GBF1"/>
</dbReference>
<dbReference type="SMART" id="SM00338">
    <property type="entry name" value="BRLZ"/>
    <property type="match status" value="1"/>
</dbReference>
<sequence>MQAPAQSQAAYSYGQQQMAPNPYAMWPQAMSNPYGGASQFMYPGYMGAYGAGAGAEGKDATANGDAAAYTNGAAAMWHEQAAAAKAAAGGGAGGGGSNGVGGGGSNGEVWMDERELKRQRRKQSNRESARRSRLRKQAECEELGGRVDALSTENVTLRAELERLKETCGALETDNTVLTDKLKELKGPDAVEAVRKEVAKKKDEAKGEEDGKKKENGKTGELTNGKRKAEVKAEA</sequence>
<evidence type="ECO:0000256" key="1">
    <source>
        <dbReference type="ARBA" id="ARBA00004123"/>
    </source>
</evidence>
<dbReference type="InterPro" id="IPR044827">
    <property type="entry name" value="GBF-like"/>
</dbReference>
<evidence type="ECO:0000313" key="10">
    <source>
        <dbReference type="EMBL" id="ACO60732.1"/>
    </source>
</evidence>
<dbReference type="GO" id="GO:0003700">
    <property type="term" value="F:DNA-binding transcription factor activity"/>
    <property type="evidence" value="ECO:0007669"/>
    <property type="project" value="InterPro"/>
</dbReference>
<evidence type="ECO:0000256" key="5">
    <source>
        <dbReference type="ARBA" id="ARBA00023163"/>
    </source>
</evidence>
<evidence type="ECO:0000256" key="8">
    <source>
        <dbReference type="SAM" id="MobiDB-lite"/>
    </source>
</evidence>
<dbReference type="PANTHER" id="PTHR45967">
    <property type="entry name" value="G-BOX-BINDING FACTOR 3-RELATED"/>
    <property type="match status" value="1"/>
</dbReference>
<feature type="coiled-coil region" evidence="7">
    <location>
        <begin position="147"/>
        <end position="181"/>
    </location>
</feature>
<dbReference type="CDD" id="cd14702">
    <property type="entry name" value="bZIP_plant_GBF1"/>
    <property type="match status" value="1"/>
</dbReference>
<protein>
    <recommendedName>
        <fullName evidence="9">BZIP domain-containing protein</fullName>
    </recommendedName>
</protein>
<gene>
    <name evidence="10" type="ORF">MICPUN_105183</name>
</gene>
<evidence type="ECO:0000256" key="3">
    <source>
        <dbReference type="ARBA" id="ARBA00023015"/>
    </source>
</evidence>
<evidence type="ECO:0000313" key="11">
    <source>
        <dbReference type="Proteomes" id="UP000002009"/>
    </source>
</evidence>
<dbReference type="Proteomes" id="UP000002009">
    <property type="component" value="Chromosome 2"/>
</dbReference>
<evidence type="ECO:0000256" key="6">
    <source>
        <dbReference type="ARBA" id="ARBA00023242"/>
    </source>
</evidence>
<keyword evidence="6" id="KW-0539">Nucleus</keyword>
<dbReference type="PROSITE" id="PS00036">
    <property type="entry name" value="BZIP_BASIC"/>
    <property type="match status" value="1"/>
</dbReference>
<keyword evidence="11" id="KW-1185">Reference proteome</keyword>
<feature type="compositionally biased region" description="Basic and acidic residues" evidence="8">
    <location>
        <begin position="198"/>
        <end position="218"/>
    </location>
</feature>
<feature type="region of interest" description="Disordered" evidence="8">
    <location>
        <begin position="87"/>
        <end position="144"/>
    </location>
</feature>
<feature type="compositionally biased region" description="Basic and acidic residues" evidence="8">
    <location>
        <begin position="124"/>
        <end position="144"/>
    </location>
</feature>
<dbReference type="PANTHER" id="PTHR45967:SF38">
    <property type="entry name" value="G-BOX-BINDING FACTOR 2"/>
    <property type="match status" value="1"/>
</dbReference>
<keyword evidence="7" id="KW-0175">Coiled coil</keyword>
<comment type="subcellular location">
    <subcellularLocation>
        <location evidence="1">Nucleus</location>
    </subcellularLocation>
</comment>
<evidence type="ECO:0000259" key="9">
    <source>
        <dbReference type="PROSITE" id="PS50217"/>
    </source>
</evidence>
<reference evidence="10 11" key="1">
    <citation type="journal article" date="2009" name="Science">
        <title>Green evolution and dynamic adaptations revealed by genomes of the marine picoeukaryotes Micromonas.</title>
        <authorList>
            <person name="Worden A.Z."/>
            <person name="Lee J.H."/>
            <person name="Mock T."/>
            <person name="Rouze P."/>
            <person name="Simmons M.P."/>
            <person name="Aerts A.L."/>
            <person name="Allen A.E."/>
            <person name="Cuvelier M.L."/>
            <person name="Derelle E."/>
            <person name="Everett M.V."/>
            <person name="Foulon E."/>
            <person name="Grimwood J."/>
            <person name="Gundlach H."/>
            <person name="Henrissat B."/>
            <person name="Napoli C."/>
            <person name="McDonald S.M."/>
            <person name="Parker M.S."/>
            <person name="Rombauts S."/>
            <person name="Salamov A."/>
            <person name="Von Dassow P."/>
            <person name="Badger J.H."/>
            <person name="Coutinho P.M."/>
            <person name="Demir E."/>
            <person name="Dubchak I."/>
            <person name="Gentemann C."/>
            <person name="Eikrem W."/>
            <person name="Gready J.E."/>
            <person name="John U."/>
            <person name="Lanier W."/>
            <person name="Lindquist E.A."/>
            <person name="Lucas S."/>
            <person name="Mayer K.F."/>
            <person name="Moreau H."/>
            <person name="Not F."/>
            <person name="Otillar R."/>
            <person name="Panaud O."/>
            <person name="Pangilinan J."/>
            <person name="Paulsen I."/>
            <person name="Piegu B."/>
            <person name="Poliakov A."/>
            <person name="Robbens S."/>
            <person name="Schmutz J."/>
            <person name="Toulza E."/>
            <person name="Wyss T."/>
            <person name="Zelensky A."/>
            <person name="Zhou K."/>
            <person name="Armbrust E.V."/>
            <person name="Bhattacharya D."/>
            <person name="Goodenough U.W."/>
            <person name="Van de Peer Y."/>
            <person name="Grigoriev I.V."/>
        </authorList>
    </citation>
    <scope>NUCLEOTIDE SEQUENCE [LARGE SCALE GENOMIC DNA]</scope>
    <source>
        <strain evidence="11">RCC299 / NOUM17</strain>
    </source>
</reference>
<dbReference type="Pfam" id="PF00170">
    <property type="entry name" value="bZIP_1"/>
    <property type="match status" value="1"/>
</dbReference>
<dbReference type="InParanoid" id="C1E001"/>
<dbReference type="Gene3D" id="1.20.5.170">
    <property type="match status" value="1"/>
</dbReference>
<dbReference type="OrthoDB" id="1642657at2759"/>
<dbReference type="FunFam" id="1.20.5.170:FF:000020">
    <property type="entry name" value="BZIP transcription factor"/>
    <property type="match status" value="1"/>
</dbReference>
<dbReference type="RefSeq" id="XP_002499474.1">
    <property type="nucleotide sequence ID" value="XM_002499428.1"/>
</dbReference>
<feature type="compositionally biased region" description="Gly residues" evidence="8">
    <location>
        <begin position="88"/>
        <end position="106"/>
    </location>
</feature>
<feature type="region of interest" description="Disordered" evidence="8">
    <location>
        <begin position="198"/>
        <end position="235"/>
    </location>
</feature>
<dbReference type="OMA" id="YAMWPQA"/>
<comment type="similarity">
    <text evidence="2">Belongs to the bZIP family.</text>
</comment>
<dbReference type="InterPro" id="IPR004827">
    <property type="entry name" value="bZIP"/>
</dbReference>
<keyword evidence="5" id="KW-0804">Transcription</keyword>
<dbReference type="KEGG" id="mis:MICPUN_105183"/>